<proteinExistence type="predicted"/>
<dbReference type="InterPro" id="IPR021857">
    <property type="entry name" value="DUF3467"/>
</dbReference>
<evidence type="ECO:0000313" key="2">
    <source>
        <dbReference type="EMBL" id="URA10619.1"/>
    </source>
</evidence>
<keyword evidence="3" id="KW-1185">Reference proteome</keyword>
<dbReference type="Pfam" id="PF11950">
    <property type="entry name" value="DUF3467"/>
    <property type="match status" value="1"/>
</dbReference>
<keyword evidence="1" id="KW-0812">Transmembrane</keyword>
<reference evidence="2" key="2">
    <citation type="submission" date="2022-06" db="EMBL/GenBank/DDBJ databases">
        <title>Thermospira aquatica gen. nov., sp. nov.</title>
        <authorList>
            <person name="Ben Ali Gam Z."/>
            <person name="Labat M."/>
        </authorList>
    </citation>
    <scope>NUCLEOTIDE SEQUENCE</scope>
    <source>
        <strain evidence="2">F1F22</strain>
    </source>
</reference>
<dbReference type="AlphaFoldDB" id="A0AAX3BE58"/>
<organism evidence="2 3">
    <name type="scientific">Thermospira aquatica</name>
    <dbReference type="NCBI Taxonomy" id="2828656"/>
    <lineage>
        <taxon>Bacteria</taxon>
        <taxon>Pseudomonadati</taxon>
        <taxon>Spirochaetota</taxon>
        <taxon>Spirochaetia</taxon>
        <taxon>Brevinematales</taxon>
        <taxon>Thermospiraceae</taxon>
        <taxon>Thermospira</taxon>
    </lineage>
</organism>
<name>A0AAX3BE58_9SPIR</name>
<gene>
    <name evidence="2" type="ORF">KDW03_02100</name>
</gene>
<accession>A0AAX3BE58</accession>
<feature type="transmembrane region" description="Helical" evidence="1">
    <location>
        <begin position="12"/>
        <end position="30"/>
    </location>
</feature>
<protein>
    <submittedName>
        <fullName evidence="2">DUF3467 domain-containing protein</fullName>
    </submittedName>
</protein>
<keyword evidence="1" id="KW-1133">Transmembrane helix</keyword>
<dbReference type="Proteomes" id="UP001056539">
    <property type="component" value="Chromosome"/>
</dbReference>
<evidence type="ECO:0000313" key="3">
    <source>
        <dbReference type="Proteomes" id="UP001056539"/>
    </source>
</evidence>
<dbReference type="EMBL" id="CP073355">
    <property type="protein sequence ID" value="URA10619.1"/>
    <property type="molecule type" value="Genomic_DNA"/>
</dbReference>
<evidence type="ECO:0000256" key="1">
    <source>
        <dbReference type="SAM" id="Phobius"/>
    </source>
</evidence>
<dbReference type="RefSeq" id="WP_271435747.1">
    <property type="nucleotide sequence ID" value="NZ_CP073355.1"/>
</dbReference>
<reference evidence="2" key="1">
    <citation type="submission" date="2021-04" db="EMBL/GenBank/DDBJ databases">
        <authorList>
            <person name="Postec A."/>
        </authorList>
    </citation>
    <scope>NUCLEOTIDE SEQUENCE</scope>
    <source>
        <strain evidence="2">F1F22</strain>
    </source>
</reference>
<dbReference type="KEGG" id="taqu:KDW03_02100"/>
<sequence length="97" mass="11014">MRRKSGEEVERVVFASSVVGLAYANVVFFHSSSEEFLFDFGNITPGKEGIEIFSRIALSPRNAKLFMMGLMERVKKYEEQFGEIHLPPQVVRKEGEG</sequence>
<keyword evidence="1" id="KW-0472">Membrane</keyword>